<gene>
    <name evidence="2" type="primary">DNAI3</name>
    <name evidence="2" type="ORF">ILYODFUR_031163</name>
</gene>
<feature type="region of interest" description="Disordered" evidence="1">
    <location>
        <begin position="12"/>
        <end position="45"/>
    </location>
</feature>
<dbReference type="Proteomes" id="UP001482620">
    <property type="component" value="Unassembled WGS sequence"/>
</dbReference>
<feature type="compositionally biased region" description="Basic residues" evidence="1">
    <location>
        <begin position="13"/>
        <end position="33"/>
    </location>
</feature>
<feature type="non-terminal residue" evidence="2">
    <location>
        <position position="1"/>
    </location>
</feature>
<keyword evidence="3" id="KW-1185">Reference proteome</keyword>
<evidence type="ECO:0000313" key="2">
    <source>
        <dbReference type="EMBL" id="MEQ2222893.1"/>
    </source>
</evidence>
<reference evidence="2 3" key="1">
    <citation type="submission" date="2021-06" db="EMBL/GenBank/DDBJ databases">
        <authorList>
            <person name="Palmer J.M."/>
        </authorList>
    </citation>
    <scope>NUCLEOTIDE SEQUENCE [LARGE SCALE GENOMIC DNA]</scope>
    <source>
        <strain evidence="3">if_2019</strain>
        <tissue evidence="2">Muscle</tissue>
    </source>
</reference>
<evidence type="ECO:0000313" key="3">
    <source>
        <dbReference type="Proteomes" id="UP001482620"/>
    </source>
</evidence>
<proteinExistence type="predicted"/>
<protein>
    <submittedName>
        <fullName evidence="2">Dynein intermediate chain 3, axonemal</fullName>
    </submittedName>
</protein>
<evidence type="ECO:0000256" key="1">
    <source>
        <dbReference type="SAM" id="MobiDB-lite"/>
    </source>
</evidence>
<dbReference type="EMBL" id="JAHRIQ010004775">
    <property type="protein sequence ID" value="MEQ2222893.1"/>
    <property type="molecule type" value="Genomic_DNA"/>
</dbReference>
<sequence>ATLSSVLIQRMAPKARKRSKSTAGSKRKGKGRRSQASTLHGGHHDDIFPLVLTSATQELFGCCADEDVTKKSPYKLLKKDDIVQDMKTRAAVSDFSPVKQIVLDYPEEEMLLVFDADFRYGQSFYLVLTPEAKRRILK</sequence>
<comment type="caution">
    <text evidence="2">The sequence shown here is derived from an EMBL/GenBank/DDBJ whole genome shotgun (WGS) entry which is preliminary data.</text>
</comment>
<organism evidence="2 3">
    <name type="scientific">Ilyodon furcidens</name>
    <name type="common">goldbreast splitfin</name>
    <dbReference type="NCBI Taxonomy" id="33524"/>
    <lineage>
        <taxon>Eukaryota</taxon>
        <taxon>Metazoa</taxon>
        <taxon>Chordata</taxon>
        <taxon>Craniata</taxon>
        <taxon>Vertebrata</taxon>
        <taxon>Euteleostomi</taxon>
        <taxon>Actinopterygii</taxon>
        <taxon>Neopterygii</taxon>
        <taxon>Teleostei</taxon>
        <taxon>Neoteleostei</taxon>
        <taxon>Acanthomorphata</taxon>
        <taxon>Ovalentaria</taxon>
        <taxon>Atherinomorphae</taxon>
        <taxon>Cyprinodontiformes</taxon>
        <taxon>Goodeidae</taxon>
        <taxon>Ilyodon</taxon>
    </lineage>
</organism>
<name>A0ABV0STS0_9TELE</name>
<accession>A0ABV0STS0</accession>
<feature type="non-terminal residue" evidence="2">
    <location>
        <position position="138"/>
    </location>
</feature>